<dbReference type="Gene3D" id="1.10.10.10">
    <property type="entry name" value="Winged helix-like DNA-binding domain superfamily/Winged helix DNA-binding domain"/>
    <property type="match status" value="1"/>
</dbReference>
<dbReference type="SUPFAM" id="SSF46785">
    <property type="entry name" value="Winged helix' DNA-binding domain"/>
    <property type="match status" value="1"/>
</dbReference>
<dbReference type="GO" id="GO:0003700">
    <property type="term" value="F:DNA-binding transcription factor activity"/>
    <property type="evidence" value="ECO:0007669"/>
    <property type="project" value="TreeGrafter"/>
</dbReference>
<dbReference type="PANTHER" id="PTHR33221">
    <property type="entry name" value="WINGED HELIX-TURN-HELIX TRANSCRIPTIONAL REGULATOR, RRF2 FAMILY"/>
    <property type="match status" value="1"/>
</dbReference>
<organism evidence="2 3">
    <name type="scientific">Magnetovibrio blakemorei</name>
    <dbReference type="NCBI Taxonomy" id="28181"/>
    <lineage>
        <taxon>Bacteria</taxon>
        <taxon>Pseudomonadati</taxon>
        <taxon>Pseudomonadota</taxon>
        <taxon>Alphaproteobacteria</taxon>
        <taxon>Rhodospirillales</taxon>
        <taxon>Magnetovibrionaceae</taxon>
        <taxon>Magnetovibrio</taxon>
    </lineage>
</organism>
<gene>
    <name evidence="2" type="ORF">BEN30_14340</name>
</gene>
<dbReference type="EMBL" id="MCGG01000052">
    <property type="protein sequence ID" value="OEJ65301.1"/>
    <property type="molecule type" value="Genomic_DNA"/>
</dbReference>
<dbReference type="STRING" id="28181.BEN30_14340"/>
<accession>A0A1E5Q523</accession>
<evidence type="ECO:0000313" key="2">
    <source>
        <dbReference type="EMBL" id="OEJ65301.1"/>
    </source>
</evidence>
<evidence type="ECO:0000313" key="3">
    <source>
        <dbReference type="Proteomes" id="UP000095347"/>
    </source>
</evidence>
<name>A0A1E5Q523_9PROT</name>
<comment type="caution">
    <text evidence="2">The sequence shown here is derived from an EMBL/GenBank/DDBJ whole genome shotgun (WGS) entry which is preliminary data.</text>
</comment>
<proteinExistence type="predicted"/>
<dbReference type="RefSeq" id="WP_069958760.1">
    <property type="nucleotide sequence ID" value="NZ_MCGG01000052.1"/>
</dbReference>
<dbReference type="Pfam" id="PF02082">
    <property type="entry name" value="Rrf2"/>
    <property type="match status" value="1"/>
</dbReference>
<dbReference type="OrthoDB" id="9795923at2"/>
<sequence>MRLTAHTDYALRVLIYLGLQPNRMATIREISDRYELSRDHLMKIAQKLSNAGFIETVRGKNGGIRLGRDPGTVLVGDIVRTMEGRMDLVECHGKGKNTCLIVPVCILQNVMHEALEAFLNVLDQYTLADLLHPSDALTKLVQLDVKYIKSA</sequence>
<dbReference type="GO" id="GO:0003677">
    <property type="term" value="F:DNA binding"/>
    <property type="evidence" value="ECO:0007669"/>
    <property type="project" value="UniProtKB-KW"/>
</dbReference>
<dbReference type="AlphaFoldDB" id="A0A1E5Q523"/>
<dbReference type="GO" id="GO:0005829">
    <property type="term" value="C:cytosol"/>
    <property type="evidence" value="ECO:0007669"/>
    <property type="project" value="TreeGrafter"/>
</dbReference>
<protein>
    <submittedName>
        <fullName evidence="2">Rrf2 family transcriptional regulator</fullName>
    </submittedName>
</protein>
<evidence type="ECO:0000256" key="1">
    <source>
        <dbReference type="ARBA" id="ARBA00023125"/>
    </source>
</evidence>
<keyword evidence="1" id="KW-0238">DNA-binding</keyword>
<dbReference type="InterPro" id="IPR000944">
    <property type="entry name" value="Tscrpt_reg_Rrf2"/>
</dbReference>
<dbReference type="InterPro" id="IPR036388">
    <property type="entry name" value="WH-like_DNA-bd_sf"/>
</dbReference>
<keyword evidence="3" id="KW-1185">Reference proteome</keyword>
<reference evidence="3" key="1">
    <citation type="submission" date="2016-07" db="EMBL/GenBank/DDBJ databases">
        <authorList>
            <person name="Florea S."/>
            <person name="Webb J.S."/>
            <person name="Jaromczyk J."/>
            <person name="Schardl C.L."/>
        </authorList>
    </citation>
    <scope>NUCLEOTIDE SEQUENCE [LARGE SCALE GENOMIC DNA]</scope>
    <source>
        <strain evidence="3">MV-1</strain>
    </source>
</reference>
<dbReference type="Proteomes" id="UP000095347">
    <property type="component" value="Unassembled WGS sequence"/>
</dbReference>
<dbReference type="PANTHER" id="PTHR33221:SF4">
    <property type="entry name" value="HTH-TYPE TRANSCRIPTIONAL REPRESSOR NSRR"/>
    <property type="match status" value="1"/>
</dbReference>
<dbReference type="PROSITE" id="PS51197">
    <property type="entry name" value="HTH_RRF2_2"/>
    <property type="match status" value="1"/>
</dbReference>
<dbReference type="InterPro" id="IPR036390">
    <property type="entry name" value="WH_DNA-bd_sf"/>
</dbReference>
<dbReference type="NCBIfam" id="TIGR00738">
    <property type="entry name" value="rrf2_super"/>
    <property type="match status" value="1"/>
</dbReference>